<keyword evidence="5 6" id="KW-0472">Membrane</keyword>
<evidence type="ECO:0000256" key="4">
    <source>
        <dbReference type="ARBA" id="ARBA00022989"/>
    </source>
</evidence>
<dbReference type="EMBL" id="BMYO01000006">
    <property type="protein sequence ID" value="GHD64331.1"/>
    <property type="molecule type" value="Genomic_DNA"/>
</dbReference>
<organism evidence="7 8">
    <name type="scientific">Jeongeupia chitinilytica</name>
    <dbReference type="NCBI Taxonomy" id="1041641"/>
    <lineage>
        <taxon>Bacteria</taxon>
        <taxon>Pseudomonadati</taxon>
        <taxon>Pseudomonadota</taxon>
        <taxon>Betaproteobacteria</taxon>
        <taxon>Neisseriales</taxon>
        <taxon>Chitinibacteraceae</taxon>
        <taxon>Jeongeupia</taxon>
    </lineage>
</organism>
<feature type="transmembrane region" description="Helical" evidence="6">
    <location>
        <begin position="75"/>
        <end position="92"/>
    </location>
</feature>
<dbReference type="Proteomes" id="UP000604737">
    <property type="component" value="Unassembled WGS sequence"/>
</dbReference>
<sequence>MVAQAQIKGVIRLKLGITLVVMLLSYLLWGRSAGIASGLGGAIALAGSMLYARIAYQFAYGPPAALMRLHFAAEAAKMAWTIVAFAAVFVFYRQVAWMWLFTGYIAATSAYWFGLLIQFNGKK</sequence>
<evidence type="ECO:0000313" key="7">
    <source>
        <dbReference type="EMBL" id="GHD64331.1"/>
    </source>
</evidence>
<keyword evidence="4 6" id="KW-1133">Transmembrane helix</keyword>
<dbReference type="InterPro" id="IPR005598">
    <property type="entry name" value="ATP_synth_I"/>
</dbReference>
<protein>
    <recommendedName>
        <fullName evidence="9">ATP synthase subunit I</fullName>
    </recommendedName>
</protein>
<feature type="transmembrane region" description="Helical" evidence="6">
    <location>
        <begin position="12"/>
        <end position="29"/>
    </location>
</feature>
<gene>
    <name evidence="7" type="ORF">GCM10007350_23320</name>
</gene>
<evidence type="ECO:0000256" key="6">
    <source>
        <dbReference type="SAM" id="Phobius"/>
    </source>
</evidence>
<keyword evidence="3 6" id="KW-0812">Transmembrane</keyword>
<accession>A0ABQ3H0J9</accession>
<reference evidence="8" key="1">
    <citation type="journal article" date="2019" name="Int. J. Syst. Evol. Microbiol.">
        <title>The Global Catalogue of Microorganisms (GCM) 10K type strain sequencing project: providing services to taxonomists for standard genome sequencing and annotation.</title>
        <authorList>
            <consortium name="The Broad Institute Genomics Platform"/>
            <consortium name="The Broad Institute Genome Sequencing Center for Infectious Disease"/>
            <person name="Wu L."/>
            <person name="Ma J."/>
        </authorList>
    </citation>
    <scope>NUCLEOTIDE SEQUENCE [LARGE SCALE GENOMIC DNA]</scope>
    <source>
        <strain evidence="8">KCTC 23701</strain>
    </source>
</reference>
<proteinExistence type="predicted"/>
<evidence type="ECO:0000256" key="1">
    <source>
        <dbReference type="ARBA" id="ARBA00004651"/>
    </source>
</evidence>
<feature type="transmembrane region" description="Helical" evidence="6">
    <location>
        <begin position="98"/>
        <end position="117"/>
    </location>
</feature>
<comment type="subcellular location">
    <subcellularLocation>
        <location evidence="1">Cell membrane</location>
        <topology evidence="1">Multi-pass membrane protein</topology>
    </subcellularLocation>
</comment>
<evidence type="ECO:0000256" key="2">
    <source>
        <dbReference type="ARBA" id="ARBA00022475"/>
    </source>
</evidence>
<feature type="transmembrane region" description="Helical" evidence="6">
    <location>
        <begin position="35"/>
        <end position="54"/>
    </location>
</feature>
<evidence type="ECO:0000313" key="8">
    <source>
        <dbReference type="Proteomes" id="UP000604737"/>
    </source>
</evidence>
<keyword evidence="2" id="KW-1003">Cell membrane</keyword>
<comment type="caution">
    <text evidence="7">The sequence shown here is derived from an EMBL/GenBank/DDBJ whole genome shotgun (WGS) entry which is preliminary data.</text>
</comment>
<evidence type="ECO:0000256" key="3">
    <source>
        <dbReference type="ARBA" id="ARBA00022692"/>
    </source>
</evidence>
<name>A0ABQ3H0J9_9NEIS</name>
<evidence type="ECO:0008006" key="9">
    <source>
        <dbReference type="Google" id="ProtNLM"/>
    </source>
</evidence>
<keyword evidence="8" id="KW-1185">Reference proteome</keyword>
<dbReference type="Pfam" id="PF03899">
    <property type="entry name" value="ATP-synt_I"/>
    <property type="match status" value="1"/>
</dbReference>
<evidence type="ECO:0000256" key="5">
    <source>
        <dbReference type="ARBA" id="ARBA00023136"/>
    </source>
</evidence>